<evidence type="ECO:0000313" key="2">
    <source>
        <dbReference type="EMBL" id="WDF82559.1"/>
    </source>
</evidence>
<protein>
    <submittedName>
        <fullName evidence="2">DUF1129 family protein</fullName>
    </submittedName>
</protein>
<keyword evidence="3" id="KW-1185">Reference proteome</keyword>
<reference evidence="2 3" key="1">
    <citation type="submission" date="2023-02" db="EMBL/GenBank/DDBJ databases">
        <title>Genome sequence of Lacticaseibacillus sp. KACC 23028.</title>
        <authorList>
            <person name="Kim S."/>
            <person name="Heo J."/>
            <person name="Kwon S.-W."/>
        </authorList>
    </citation>
    <scope>NUCLEOTIDE SEQUENCE [LARGE SCALE GENOMIC DNA]</scope>
    <source>
        <strain evidence="2 3">KACC 23028</strain>
    </source>
</reference>
<proteinExistence type="predicted"/>
<feature type="transmembrane region" description="Helical" evidence="1">
    <location>
        <begin position="137"/>
        <end position="155"/>
    </location>
</feature>
<dbReference type="RefSeq" id="WP_274260100.1">
    <property type="nucleotide sequence ID" value="NZ_CP117884.1"/>
</dbReference>
<dbReference type="InterPro" id="IPR009214">
    <property type="entry name" value="DUF1129"/>
</dbReference>
<accession>A0ABY7WQV0</accession>
<sequence length="238" mass="26733">MAEKKQNKEAQEQAPAVNIDALLPELSNKNSDYVFKLRKFVKEAGATDAQEQAILEEFLPKILKDQHEGKPAAQVYGAPSLLADHILKSSGKKQGDKQPFWIETIDLGFSFLAIFSLIYGVMSFFAKNSKQDASGGLVSLILMSFFAAVVFTYFNRWLDMDKKKRPNMFLIIIAGVASVLLVSLVSVWLTNNVDTIVTRQMPAIAQLIVAALSYGAHFYLKRRFHLRNMFQTAPRARK</sequence>
<dbReference type="Proteomes" id="UP001220377">
    <property type="component" value="Chromosome"/>
</dbReference>
<feature type="transmembrane region" description="Helical" evidence="1">
    <location>
        <begin position="167"/>
        <end position="189"/>
    </location>
</feature>
<name>A0ABY7WQV0_9LACO</name>
<gene>
    <name evidence="2" type="ORF">PQ472_11795</name>
</gene>
<feature type="transmembrane region" description="Helical" evidence="1">
    <location>
        <begin position="201"/>
        <end position="220"/>
    </location>
</feature>
<evidence type="ECO:0000256" key="1">
    <source>
        <dbReference type="SAM" id="Phobius"/>
    </source>
</evidence>
<feature type="transmembrane region" description="Helical" evidence="1">
    <location>
        <begin position="100"/>
        <end position="125"/>
    </location>
</feature>
<evidence type="ECO:0000313" key="3">
    <source>
        <dbReference type="Proteomes" id="UP001220377"/>
    </source>
</evidence>
<keyword evidence="1" id="KW-0472">Membrane</keyword>
<dbReference type="PIRSF" id="PIRSF033111">
    <property type="entry name" value="UCP033111"/>
    <property type="match status" value="1"/>
</dbReference>
<keyword evidence="1" id="KW-1133">Transmembrane helix</keyword>
<dbReference type="EMBL" id="CP117884">
    <property type="protein sequence ID" value="WDF82559.1"/>
    <property type="molecule type" value="Genomic_DNA"/>
</dbReference>
<organism evidence="2 3">
    <name type="scientific">Lacticaseibacillus pabuli</name>
    <dbReference type="NCBI Taxonomy" id="3025672"/>
    <lineage>
        <taxon>Bacteria</taxon>
        <taxon>Bacillati</taxon>
        <taxon>Bacillota</taxon>
        <taxon>Bacilli</taxon>
        <taxon>Lactobacillales</taxon>
        <taxon>Lactobacillaceae</taxon>
        <taxon>Lacticaseibacillus</taxon>
    </lineage>
</organism>
<keyword evidence="1" id="KW-0812">Transmembrane</keyword>
<dbReference type="Pfam" id="PF06570">
    <property type="entry name" value="DUF1129"/>
    <property type="match status" value="1"/>
</dbReference>